<name>A0A1R3GST6_COCAP</name>
<evidence type="ECO:0000313" key="2">
    <source>
        <dbReference type="Proteomes" id="UP000188268"/>
    </source>
</evidence>
<proteinExistence type="predicted"/>
<dbReference type="AlphaFoldDB" id="A0A1R3GST6"/>
<keyword evidence="2" id="KW-1185">Reference proteome</keyword>
<sequence length="40" mass="4384">MADPPLSTLYYGGAAPPSMAGPFSFEYTTICIFSHYSQTY</sequence>
<accession>A0A1R3GST6</accession>
<dbReference type="EMBL" id="AWWV01013541">
    <property type="protein sequence ID" value="OMO61198.1"/>
    <property type="molecule type" value="Genomic_DNA"/>
</dbReference>
<reference evidence="1 2" key="1">
    <citation type="submission" date="2013-09" db="EMBL/GenBank/DDBJ databases">
        <title>Corchorus capsularis genome sequencing.</title>
        <authorList>
            <person name="Alam M."/>
            <person name="Haque M.S."/>
            <person name="Islam M.S."/>
            <person name="Emdad E.M."/>
            <person name="Islam M.M."/>
            <person name="Ahmed B."/>
            <person name="Halim A."/>
            <person name="Hossen Q.M.M."/>
            <person name="Hossain M.Z."/>
            <person name="Ahmed R."/>
            <person name="Khan M.M."/>
            <person name="Islam R."/>
            <person name="Rashid M.M."/>
            <person name="Khan S.A."/>
            <person name="Rahman M.S."/>
            <person name="Alam M."/>
        </authorList>
    </citation>
    <scope>NUCLEOTIDE SEQUENCE [LARGE SCALE GENOMIC DNA]</scope>
    <source>
        <strain evidence="2">cv. CVL-1</strain>
        <tissue evidence="1">Whole seedling</tissue>
    </source>
</reference>
<evidence type="ECO:0000313" key="1">
    <source>
        <dbReference type="EMBL" id="OMO61198.1"/>
    </source>
</evidence>
<dbReference type="Proteomes" id="UP000188268">
    <property type="component" value="Unassembled WGS sequence"/>
</dbReference>
<comment type="caution">
    <text evidence="1">The sequence shown here is derived from an EMBL/GenBank/DDBJ whole genome shotgun (WGS) entry which is preliminary data.</text>
</comment>
<dbReference type="Gramene" id="OMO61198">
    <property type="protein sequence ID" value="OMO61198"/>
    <property type="gene ID" value="CCACVL1_23696"/>
</dbReference>
<organism evidence="1 2">
    <name type="scientific">Corchorus capsularis</name>
    <name type="common">Jute</name>
    <dbReference type="NCBI Taxonomy" id="210143"/>
    <lineage>
        <taxon>Eukaryota</taxon>
        <taxon>Viridiplantae</taxon>
        <taxon>Streptophyta</taxon>
        <taxon>Embryophyta</taxon>
        <taxon>Tracheophyta</taxon>
        <taxon>Spermatophyta</taxon>
        <taxon>Magnoliopsida</taxon>
        <taxon>eudicotyledons</taxon>
        <taxon>Gunneridae</taxon>
        <taxon>Pentapetalae</taxon>
        <taxon>rosids</taxon>
        <taxon>malvids</taxon>
        <taxon>Malvales</taxon>
        <taxon>Malvaceae</taxon>
        <taxon>Grewioideae</taxon>
        <taxon>Apeibeae</taxon>
        <taxon>Corchorus</taxon>
    </lineage>
</organism>
<protein>
    <submittedName>
        <fullName evidence="1">Uncharacterized protein</fullName>
    </submittedName>
</protein>
<gene>
    <name evidence="1" type="ORF">CCACVL1_23696</name>
</gene>